<dbReference type="SMR" id="A0A0P0XTJ5"/>
<accession>A0A0P0XTJ5</accession>
<dbReference type="Gramene" id="Os10t0374450-00">
    <property type="protein sequence ID" value="Os10t0374450-00"/>
    <property type="gene ID" value="Os10g0374450"/>
</dbReference>
<dbReference type="PaxDb" id="39947-A0A0P0XTJ5"/>
<dbReference type="Proteomes" id="UP000059680">
    <property type="component" value="Chromosome 10"/>
</dbReference>
<dbReference type="AlphaFoldDB" id="A0A0P0XTJ5"/>
<evidence type="ECO:0000313" key="3">
    <source>
        <dbReference type="Proteomes" id="UP000059680"/>
    </source>
</evidence>
<organism evidence="2 3">
    <name type="scientific">Oryza sativa subsp. japonica</name>
    <name type="common">Rice</name>
    <dbReference type="NCBI Taxonomy" id="39947"/>
    <lineage>
        <taxon>Eukaryota</taxon>
        <taxon>Viridiplantae</taxon>
        <taxon>Streptophyta</taxon>
        <taxon>Embryophyta</taxon>
        <taxon>Tracheophyta</taxon>
        <taxon>Spermatophyta</taxon>
        <taxon>Magnoliopsida</taxon>
        <taxon>Liliopsida</taxon>
        <taxon>Poales</taxon>
        <taxon>Poaceae</taxon>
        <taxon>BOP clade</taxon>
        <taxon>Oryzoideae</taxon>
        <taxon>Oryzeae</taxon>
        <taxon>Oryzinae</taxon>
        <taxon>Oryza</taxon>
        <taxon>Oryza sativa</taxon>
    </lineage>
</organism>
<reference evidence="2 3" key="2">
    <citation type="journal article" date="2013" name="Plant Cell Physiol.">
        <title>Rice Annotation Project Database (RAP-DB): an integrative and interactive database for rice genomics.</title>
        <authorList>
            <person name="Sakai H."/>
            <person name="Lee S.S."/>
            <person name="Tanaka T."/>
            <person name="Numa H."/>
            <person name="Kim J."/>
            <person name="Kawahara Y."/>
            <person name="Wakimoto H."/>
            <person name="Yang C.C."/>
            <person name="Iwamoto M."/>
            <person name="Abe T."/>
            <person name="Yamada Y."/>
            <person name="Muto A."/>
            <person name="Inokuchi H."/>
            <person name="Ikemura T."/>
            <person name="Matsumoto T."/>
            <person name="Sasaki T."/>
            <person name="Itoh T."/>
        </authorList>
    </citation>
    <scope>NUCLEOTIDE SEQUENCE [LARGE SCALE GENOMIC DNA]</scope>
    <source>
        <strain evidence="3">cv. Nipponbare</strain>
    </source>
</reference>
<reference evidence="2 3" key="3">
    <citation type="journal article" date="2013" name="Rice">
        <title>Improvement of the Oryza sativa Nipponbare reference genome using next generation sequence and optical map data.</title>
        <authorList>
            <person name="Kawahara Y."/>
            <person name="de la Bastide M."/>
            <person name="Hamilton J.P."/>
            <person name="Kanamori H."/>
            <person name="McCombie W.R."/>
            <person name="Ouyang S."/>
            <person name="Schwartz D.C."/>
            <person name="Tanaka T."/>
            <person name="Wu J."/>
            <person name="Zhou S."/>
            <person name="Childs K.L."/>
            <person name="Davidson R.M."/>
            <person name="Lin H."/>
            <person name="Quesada-Ocampo L."/>
            <person name="Vaillancourt B."/>
            <person name="Sakai H."/>
            <person name="Lee S.S."/>
            <person name="Kim J."/>
            <person name="Numa H."/>
            <person name="Itoh T."/>
            <person name="Buell C.R."/>
            <person name="Matsumoto T."/>
        </authorList>
    </citation>
    <scope>NUCLEOTIDE SEQUENCE [LARGE SCALE GENOMIC DNA]</scope>
    <source>
        <strain evidence="3">cv. Nipponbare</strain>
    </source>
</reference>
<gene>
    <name evidence="2" type="ordered locus">Os10g0374450</name>
    <name evidence="2" type="ORF">OSNPB_100374450</name>
</gene>
<reference evidence="3" key="1">
    <citation type="journal article" date="2005" name="Nature">
        <title>The map-based sequence of the rice genome.</title>
        <authorList>
            <consortium name="International rice genome sequencing project (IRGSP)"/>
            <person name="Matsumoto T."/>
            <person name="Wu J."/>
            <person name="Kanamori H."/>
            <person name="Katayose Y."/>
            <person name="Fujisawa M."/>
            <person name="Namiki N."/>
            <person name="Mizuno H."/>
            <person name="Yamamoto K."/>
            <person name="Antonio B.A."/>
            <person name="Baba T."/>
            <person name="Sakata K."/>
            <person name="Nagamura Y."/>
            <person name="Aoki H."/>
            <person name="Arikawa K."/>
            <person name="Arita K."/>
            <person name="Bito T."/>
            <person name="Chiden Y."/>
            <person name="Fujitsuka N."/>
            <person name="Fukunaka R."/>
            <person name="Hamada M."/>
            <person name="Harada C."/>
            <person name="Hayashi A."/>
            <person name="Hijishita S."/>
            <person name="Honda M."/>
            <person name="Hosokawa S."/>
            <person name="Ichikawa Y."/>
            <person name="Idonuma A."/>
            <person name="Iijima M."/>
            <person name="Ikeda M."/>
            <person name="Ikeno M."/>
            <person name="Ito K."/>
            <person name="Ito S."/>
            <person name="Ito T."/>
            <person name="Ito Y."/>
            <person name="Ito Y."/>
            <person name="Iwabuchi A."/>
            <person name="Kamiya K."/>
            <person name="Karasawa W."/>
            <person name="Kurita K."/>
            <person name="Katagiri S."/>
            <person name="Kikuta A."/>
            <person name="Kobayashi H."/>
            <person name="Kobayashi N."/>
            <person name="Machita K."/>
            <person name="Maehara T."/>
            <person name="Masukawa M."/>
            <person name="Mizubayashi T."/>
            <person name="Mukai Y."/>
            <person name="Nagasaki H."/>
            <person name="Nagata Y."/>
            <person name="Naito S."/>
            <person name="Nakashima M."/>
            <person name="Nakama Y."/>
            <person name="Nakamichi Y."/>
            <person name="Nakamura M."/>
            <person name="Meguro A."/>
            <person name="Negishi M."/>
            <person name="Ohta I."/>
            <person name="Ohta T."/>
            <person name="Okamoto M."/>
            <person name="Ono N."/>
            <person name="Saji S."/>
            <person name="Sakaguchi M."/>
            <person name="Sakai K."/>
            <person name="Shibata M."/>
            <person name="Shimokawa T."/>
            <person name="Song J."/>
            <person name="Takazaki Y."/>
            <person name="Terasawa K."/>
            <person name="Tsugane M."/>
            <person name="Tsuji K."/>
            <person name="Ueda S."/>
            <person name="Waki K."/>
            <person name="Yamagata H."/>
            <person name="Yamamoto M."/>
            <person name="Yamamoto S."/>
            <person name="Yamane H."/>
            <person name="Yoshiki S."/>
            <person name="Yoshihara R."/>
            <person name="Yukawa K."/>
            <person name="Zhong H."/>
            <person name="Yano M."/>
            <person name="Yuan Q."/>
            <person name="Ouyang S."/>
            <person name="Liu J."/>
            <person name="Jones K.M."/>
            <person name="Gansberger K."/>
            <person name="Moffat K."/>
            <person name="Hill J."/>
            <person name="Bera J."/>
            <person name="Fadrosh D."/>
            <person name="Jin S."/>
            <person name="Johri S."/>
            <person name="Kim M."/>
            <person name="Overton L."/>
            <person name="Reardon M."/>
            <person name="Tsitrin T."/>
            <person name="Vuong H."/>
            <person name="Weaver B."/>
            <person name="Ciecko A."/>
            <person name="Tallon L."/>
            <person name="Jackson J."/>
            <person name="Pai G."/>
            <person name="Aken S.V."/>
            <person name="Utterback T."/>
            <person name="Reidmuller S."/>
            <person name="Feldblyum T."/>
            <person name="Hsiao J."/>
            <person name="Zismann V."/>
            <person name="Iobst S."/>
            <person name="de Vazeille A.R."/>
            <person name="Buell C.R."/>
            <person name="Ying K."/>
            <person name="Li Y."/>
            <person name="Lu T."/>
            <person name="Huang Y."/>
            <person name="Zhao Q."/>
            <person name="Feng Q."/>
            <person name="Zhang L."/>
            <person name="Zhu J."/>
            <person name="Weng Q."/>
            <person name="Mu J."/>
            <person name="Lu Y."/>
            <person name="Fan D."/>
            <person name="Liu Y."/>
            <person name="Guan J."/>
            <person name="Zhang Y."/>
            <person name="Yu S."/>
            <person name="Liu X."/>
            <person name="Zhang Y."/>
            <person name="Hong G."/>
            <person name="Han B."/>
            <person name="Choisne N."/>
            <person name="Demange N."/>
            <person name="Orjeda G."/>
            <person name="Samain S."/>
            <person name="Cattolico L."/>
            <person name="Pelletier E."/>
            <person name="Couloux A."/>
            <person name="Segurens B."/>
            <person name="Wincker P."/>
            <person name="D'Hont A."/>
            <person name="Scarpelli C."/>
            <person name="Weissenbach J."/>
            <person name="Salanoubat M."/>
            <person name="Quetier F."/>
            <person name="Yu Y."/>
            <person name="Kim H.R."/>
            <person name="Rambo T."/>
            <person name="Currie J."/>
            <person name="Collura K."/>
            <person name="Luo M."/>
            <person name="Yang T."/>
            <person name="Ammiraju J.S.S."/>
            <person name="Engler F."/>
            <person name="Soderlund C."/>
            <person name="Wing R.A."/>
            <person name="Palmer L.E."/>
            <person name="de la Bastide M."/>
            <person name="Spiegel L."/>
            <person name="Nascimento L."/>
            <person name="Zutavern T."/>
            <person name="O'Shaughnessy A."/>
            <person name="Dike S."/>
            <person name="Dedhia N."/>
            <person name="Preston R."/>
            <person name="Balija V."/>
            <person name="McCombie W.R."/>
            <person name="Chow T."/>
            <person name="Chen H."/>
            <person name="Chung M."/>
            <person name="Chen C."/>
            <person name="Shaw J."/>
            <person name="Wu H."/>
            <person name="Hsiao K."/>
            <person name="Chao Y."/>
            <person name="Chu M."/>
            <person name="Cheng C."/>
            <person name="Hour A."/>
            <person name="Lee P."/>
            <person name="Lin S."/>
            <person name="Lin Y."/>
            <person name="Liou J."/>
            <person name="Liu S."/>
            <person name="Hsing Y."/>
            <person name="Raghuvanshi S."/>
            <person name="Mohanty A."/>
            <person name="Bharti A.K."/>
            <person name="Gaur A."/>
            <person name="Gupta V."/>
            <person name="Kumar D."/>
            <person name="Ravi V."/>
            <person name="Vij S."/>
            <person name="Kapur A."/>
            <person name="Khurana P."/>
            <person name="Khurana P."/>
            <person name="Khurana J.P."/>
            <person name="Tyagi A.K."/>
            <person name="Gaikwad K."/>
            <person name="Singh A."/>
            <person name="Dalal V."/>
            <person name="Srivastava S."/>
            <person name="Dixit A."/>
            <person name="Pal A.K."/>
            <person name="Ghazi I.A."/>
            <person name="Yadav M."/>
            <person name="Pandit A."/>
            <person name="Bhargava A."/>
            <person name="Sureshbabu K."/>
            <person name="Batra K."/>
            <person name="Sharma T.R."/>
            <person name="Mohapatra T."/>
            <person name="Singh N.K."/>
            <person name="Messing J."/>
            <person name="Nelson A.B."/>
            <person name="Fuks G."/>
            <person name="Kavchok S."/>
            <person name="Keizer G."/>
            <person name="Linton E."/>
            <person name="Llaca V."/>
            <person name="Song R."/>
            <person name="Tanyolac B."/>
            <person name="Young S."/>
            <person name="Ho-Il K."/>
            <person name="Hahn J.H."/>
            <person name="Sangsakoo G."/>
            <person name="Vanavichit A."/>
            <person name="de Mattos Luiz.A.T."/>
            <person name="Zimmer P.D."/>
            <person name="Malone G."/>
            <person name="Dellagostin O."/>
            <person name="de Oliveira A.C."/>
            <person name="Bevan M."/>
            <person name="Bancroft I."/>
            <person name="Minx P."/>
            <person name="Cordum H."/>
            <person name="Wilson R."/>
            <person name="Cheng Z."/>
            <person name="Jin W."/>
            <person name="Jiang J."/>
            <person name="Leong S.A."/>
            <person name="Iwama H."/>
            <person name="Gojobori T."/>
            <person name="Itoh T."/>
            <person name="Niimura Y."/>
            <person name="Fujii Y."/>
            <person name="Habara T."/>
            <person name="Sakai H."/>
            <person name="Sato Y."/>
            <person name="Wilson G."/>
            <person name="Kumar K."/>
            <person name="McCouch S."/>
            <person name="Juretic N."/>
            <person name="Hoen D."/>
            <person name="Wright S."/>
            <person name="Bruskiewich R."/>
            <person name="Bureau T."/>
            <person name="Miyao A."/>
            <person name="Hirochika H."/>
            <person name="Nishikawa T."/>
            <person name="Kadowaki K."/>
            <person name="Sugiura M."/>
            <person name="Burr B."/>
            <person name="Sasaki T."/>
        </authorList>
    </citation>
    <scope>NUCLEOTIDE SEQUENCE [LARGE SCALE GENOMIC DNA]</scope>
    <source>
        <strain evidence="3">cv. Nipponbare</strain>
    </source>
</reference>
<keyword evidence="3" id="KW-1185">Reference proteome</keyword>
<protein>
    <submittedName>
        <fullName evidence="2">Os10g0374450 protein</fullName>
    </submittedName>
</protein>
<evidence type="ECO:0000256" key="1">
    <source>
        <dbReference type="SAM" id="MobiDB-lite"/>
    </source>
</evidence>
<name>A0A0P0XTJ5_ORYSJ</name>
<proteinExistence type="predicted"/>
<sequence>MRRLIVLVRVRHEGGGLPRALQEGQAGPRRRGEAHPALARPPFHARHVRRLRRRPDLLPHSQRQSMPGRRFPIPFARFYATEVLLALEYLHMMGIAGRTSARTVELVRRHTRVCGAGGGARRWARRRHGLVVVRHGVPLGRRRLAARRRDARHDCTAKSLPPPACSGWPTRRLRCGGGSAGAREAPVRRVGGMSWREAAREMAGGGNRLWVGGASTC</sequence>
<feature type="region of interest" description="Disordered" evidence="1">
    <location>
        <begin position="18"/>
        <end position="46"/>
    </location>
</feature>
<evidence type="ECO:0000313" key="2">
    <source>
        <dbReference type="EMBL" id="BAT10585.1"/>
    </source>
</evidence>
<dbReference type="EMBL" id="AP014966">
    <property type="protein sequence ID" value="BAT10585.1"/>
    <property type="molecule type" value="Genomic_DNA"/>
</dbReference>
<dbReference type="InParanoid" id="A0A0P0XTJ5"/>